<feature type="transmembrane region" description="Helical" evidence="1">
    <location>
        <begin position="69"/>
        <end position="87"/>
    </location>
</feature>
<name>A0A3F3H596_9LACO</name>
<dbReference type="PANTHER" id="PTHR34989">
    <property type="entry name" value="PROTEIN HDED"/>
    <property type="match status" value="1"/>
</dbReference>
<proteinExistence type="predicted"/>
<evidence type="ECO:0000256" key="1">
    <source>
        <dbReference type="SAM" id="Phobius"/>
    </source>
</evidence>
<organism evidence="2 3">
    <name type="scientific">Fructobacillus pseudoficulneus</name>
    <dbReference type="NCBI Taxonomy" id="220714"/>
    <lineage>
        <taxon>Bacteria</taxon>
        <taxon>Bacillati</taxon>
        <taxon>Bacillota</taxon>
        <taxon>Bacilli</taxon>
        <taxon>Lactobacillales</taxon>
        <taxon>Lactobacillaceae</taxon>
        <taxon>Fructobacillus</taxon>
    </lineage>
</organism>
<dbReference type="PANTHER" id="PTHR34989:SF1">
    <property type="entry name" value="PROTEIN HDED"/>
    <property type="match status" value="1"/>
</dbReference>
<protein>
    <submittedName>
        <fullName evidence="2">Integral membrane protein</fullName>
    </submittedName>
</protein>
<feature type="transmembrane region" description="Helical" evidence="1">
    <location>
        <begin position="12"/>
        <end position="31"/>
    </location>
</feature>
<dbReference type="GO" id="GO:0005886">
    <property type="term" value="C:plasma membrane"/>
    <property type="evidence" value="ECO:0007669"/>
    <property type="project" value="TreeGrafter"/>
</dbReference>
<evidence type="ECO:0000313" key="3">
    <source>
        <dbReference type="Proteomes" id="UP000061227"/>
    </source>
</evidence>
<dbReference type="Proteomes" id="UP000061227">
    <property type="component" value="Unassembled WGS sequence"/>
</dbReference>
<feature type="transmembrane region" description="Helical" evidence="1">
    <location>
        <begin position="126"/>
        <end position="146"/>
    </location>
</feature>
<feature type="transmembrane region" description="Helical" evidence="1">
    <location>
        <begin position="152"/>
        <end position="171"/>
    </location>
</feature>
<gene>
    <name evidence="2" type="ORF">FPFC_080130</name>
</gene>
<feature type="transmembrane region" description="Helical" evidence="1">
    <location>
        <begin position="93"/>
        <end position="114"/>
    </location>
</feature>
<reference evidence="2 3" key="1">
    <citation type="journal article" date="2015" name="BMC Genomics">
        <title>Comparative genomics of Fructobacillus spp. and Leuconostoc spp. reveals niche-specific evolution of Fructobacillus spp.</title>
        <authorList>
            <person name="Endo A."/>
            <person name="Tanizawa Y."/>
            <person name="Tanaka N."/>
            <person name="Maeno S."/>
            <person name="Kumar H."/>
            <person name="Shiwa Y."/>
            <person name="Okada S."/>
            <person name="Yoshikawa H."/>
            <person name="Dicks L."/>
            <person name="Nakagawa J."/>
            <person name="Arita M."/>
        </authorList>
    </citation>
    <scope>NUCLEOTIDE SEQUENCE [LARGE SCALE GENOMIC DNA]</scope>
    <source>
        <strain evidence="2 3">DSM 15468</strain>
    </source>
</reference>
<accession>A0A3F3H596</accession>
<dbReference type="AlphaFoldDB" id="A0A3F3H596"/>
<dbReference type="RefSeq" id="WP_059379217.1">
    <property type="nucleotide sequence ID" value="NZ_DF968070.1"/>
</dbReference>
<dbReference type="InterPro" id="IPR005325">
    <property type="entry name" value="DUF308_memb"/>
</dbReference>
<evidence type="ECO:0000313" key="2">
    <source>
        <dbReference type="EMBL" id="GAP03438.1"/>
    </source>
</evidence>
<keyword evidence="3" id="KW-1185">Reference proteome</keyword>
<feature type="transmembrane region" description="Helical" evidence="1">
    <location>
        <begin position="37"/>
        <end position="57"/>
    </location>
</feature>
<keyword evidence="1" id="KW-0812">Transmembrane</keyword>
<dbReference type="EMBL" id="DF968070">
    <property type="protein sequence ID" value="GAP03438.1"/>
    <property type="molecule type" value="Genomic_DNA"/>
</dbReference>
<sequence length="179" mass="19131">MSGEFFNTMRKAIGIDGLISSIIGALILFLPNLSAKVAAGMIGATLVVIGLFKLWTFFQLKSEGAMARLGNLLVAIIYMVAGIFIFVDMQSAAISLILVVGILTGMTWVIEGFVQLTILNQLANNKFWATLAAFVSILGGLSLLFSPVLGGLIVWTFFGVTLLVIGIVKLIQFATLKNS</sequence>
<keyword evidence="1" id="KW-0472">Membrane</keyword>
<dbReference type="InterPro" id="IPR052712">
    <property type="entry name" value="Acid_resist_chaperone_HdeD"/>
</dbReference>
<dbReference type="STRING" id="220714.SAMN05660469_0007"/>
<keyword evidence="1" id="KW-1133">Transmembrane helix</keyword>
<dbReference type="Pfam" id="PF03729">
    <property type="entry name" value="DUF308"/>
    <property type="match status" value="2"/>
</dbReference>
<dbReference type="OrthoDB" id="2243768at2"/>